<dbReference type="EMBL" id="HE575324">
    <property type="protein sequence ID" value="CCC95922.1"/>
    <property type="molecule type" value="Genomic_DNA"/>
</dbReference>
<name>G0V2Q0_TRYCI</name>
<proteinExistence type="predicted"/>
<dbReference type="InterPro" id="IPR037143">
    <property type="entry name" value="4-PPantetheinyl_Trfase_dom_sf"/>
</dbReference>
<reference evidence="1" key="1">
    <citation type="journal article" date="2012" name="Proc. Natl. Acad. Sci. U.S.A.">
        <title>Antigenic diversity is generated by distinct evolutionary mechanisms in African trypanosome species.</title>
        <authorList>
            <person name="Jackson A.P."/>
            <person name="Berry A."/>
            <person name="Aslett M."/>
            <person name="Allison H.C."/>
            <person name="Burton P."/>
            <person name="Vavrova-Anderson J."/>
            <person name="Brown R."/>
            <person name="Browne H."/>
            <person name="Corton N."/>
            <person name="Hauser H."/>
            <person name="Gamble J."/>
            <person name="Gilderthorp R."/>
            <person name="Marcello L."/>
            <person name="McQuillan J."/>
            <person name="Otto T.D."/>
            <person name="Quail M.A."/>
            <person name="Sanders M.J."/>
            <person name="van Tonder A."/>
            <person name="Ginger M.L."/>
            <person name="Field M.C."/>
            <person name="Barry J.D."/>
            <person name="Hertz-Fowler C."/>
            <person name="Berriman M."/>
        </authorList>
    </citation>
    <scope>NUCLEOTIDE SEQUENCE</scope>
    <source>
        <strain evidence="1">IL3000</strain>
    </source>
</reference>
<dbReference type="GO" id="GO:0000287">
    <property type="term" value="F:magnesium ion binding"/>
    <property type="evidence" value="ECO:0007669"/>
    <property type="project" value="InterPro"/>
</dbReference>
<dbReference type="GO" id="GO:0008897">
    <property type="term" value="F:holo-[acyl-carrier-protein] synthase activity"/>
    <property type="evidence" value="ECO:0007669"/>
    <property type="project" value="InterPro"/>
</dbReference>
<organism evidence="1">
    <name type="scientific">Trypanosoma congolense (strain IL3000)</name>
    <dbReference type="NCBI Taxonomy" id="1068625"/>
    <lineage>
        <taxon>Eukaryota</taxon>
        <taxon>Discoba</taxon>
        <taxon>Euglenozoa</taxon>
        <taxon>Kinetoplastea</taxon>
        <taxon>Metakinetoplastina</taxon>
        <taxon>Trypanosomatida</taxon>
        <taxon>Trypanosomatidae</taxon>
        <taxon>Trypanosoma</taxon>
        <taxon>Nannomonas</taxon>
    </lineage>
</organism>
<protein>
    <submittedName>
        <fullName evidence="1">Uncharacterized protein TCIL3000_11_14370</fullName>
    </submittedName>
</protein>
<dbReference type="AlphaFoldDB" id="G0V2Q0"/>
<accession>G0V2Q0</accession>
<dbReference type="VEuPathDB" id="TriTrypDB:TcIL3000.11.14370"/>
<gene>
    <name evidence="1" type="ORF">TCIL3000_11_14370</name>
</gene>
<sequence>MSLKRIPILDGGKLLSYAHLAFVPSSGLVIPPEMSERCKLLNPNHQVPYVLSRLAASAALTEVVGSSVLFVGSRHHAQRYGAFLSLAHEDLVGAAVACKESFHASFGIDVVDIQHLERVARRFPRFAARLLPRCDLASLTPTDVLGVRQTFGEGLNPTSVVLAGHWGLRECCVKLVGIDGRSFPFECFRGPSGIFPEQFEAHMVGKGRDALRSAALCPDLLVSVKPERVELPGGGVKPYLVVVAACNKHGFTN</sequence>
<evidence type="ECO:0000313" key="1">
    <source>
        <dbReference type="EMBL" id="CCC95922.1"/>
    </source>
</evidence>
<dbReference type="SUPFAM" id="SSF56214">
    <property type="entry name" value="4'-phosphopantetheinyl transferase"/>
    <property type="match status" value="1"/>
</dbReference>